<feature type="region of interest" description="Disordered" evidence="2">
    <location>
        <begin position="337"/>
        <end position="368"/>
    </location>
</feature>
<name>A0A817QPJ6_9BILA</name>
<keyword evidence="1" id="KW-0347">Helicase</keyword>
<accession>A0A817QPJ6</accession>
<dbReference type="GO" id="GO:0005524">
    <property type="term" value="F:ATP binding"/>
    <property type="evidence" value="ECO:0007669"/>
    <property type="project" value="UniProtKB-KW"/>
</dbReference>
<dbReference type="GO" id="GO:0006310">
    <property type="term" value="P:DNA recombination"/>
    <property type="evidence" value="ECO:0007669"/>
    <property type="project" value="UniProtKB-KW"/>
</dbReference>
<dbReference type="PANTHER" id="PTHR47642:SF5">
    <property type="entry name" value="ATP-DEPENDENT DNA HELICASE"/>
    <property type="match status" value="1"/>
</dbReference>
<dbReference type="OrthoDB" id="10060396at2759"/>
<feature type="non-terminal residue" evidence="4">
    <location>
        <position position="587"/>
    </location>
</feature>
<dbReference type="GO" id="GO:0016787">
    <property type="term" value="F:hydrolase activity"/>
    <property type="evidence" value="ECO:0007669"/>
    <property type="project" value="UniProtKB-KW"/>
</dbReference>
<keyword evidence="1" id="KW-0378">Hydrolase</keyword>
<comment type="catalytic activity">
    <reaction evidence="1">
        <text>ATP + H2O = ADP + phosphate + H(+)</text>
        <dbReference type="Rhea" id="RHEA:13065"/>
        <dbReference type="ChEBI" id="CHEBI:15377"/>
        <dbReference type="ChEBI" id="CHEBI:15378"/>
        <dbReference type="ChEBI" id="CHEBI:30616"/>
        <dbReference type="ChEBI" id="CHEBI:43474"/>
        <dbReference type="ChEBI" id="CHEBI:456216"/>
        <dbReference type="EC" id="5.6.2.3"/>
    </reaction>
</comment>
<evidence type="ECO:0000313" key="5">
    <source>
        <dbReference type="Proteomes" id="UP000663825"/>
    </source>
</evidence>
<evidence type="ECO:0000259" key="3">
    <source>
        <dbReference type="Pfam" id="PF05970"/>
    </source>
</evidence>
<evidence type="ECO:0000313" key="4">
    <source>
        <dbReference type="EMBL" id="CAF3211387.1"/>
    </source>
</evidence>
<dbReference type="GO" id="GO:0000723">
    <property type="term" value="P:telomere maintenance"/>
    <property type="evidence" value="ECO:0007669"/>
    <property type="project" value="InterPro"/>
</dbReference>
<feature type="compositionally biased region" description="Polar residues" evidence="2">
    <location>
        <begin position="349"/>
        <end position="361"/>
    </location>
</feature>
<reference evidence="4" key="1">
    <citation type="submission" date="2021-02" db="EMBL/GenBank/DDBJ databases">
        <authorList>
            <person name="Nowell W R."/>
        </authorList>
    </citation>
    <scope>NUCLEOTIDE SEQUENCE</scope>
</reference>
<dbReference type="InterPro" id="IPR010285">
    <property type="entry name" value="DNA_helicase_pif1-like_DEAD"/>
</dbReference>
<dbReference type="AlphaFoldDB" id="A0A817QPJ6"/>
<keyword evidence="1" id="KW-0234">DNA repair</keyword>
<comment type="cofactor">
    <cofactor evidence="1">
        <name>Mg(2+)</name>
        <dbReference type="ChEBI" id="CHEBI:18420"/>
    </cofactor>
</comment>
<sequence>HPLIPLGNAKIRIRRGRKFKDEQSSTLANEIQNKDINKNYLHENEIYEQVDPNNDPDITHPFELATETHFRTYREARILTRGDRDIIIKRLTEEVRLIESRRIIPYNLHFLRTFRCNHDIQIITDPWASAEYLFSYLSKNAQLEKNLVYQMSNCTCSSLAEAKSVLLKTGNAILSHHQVGKVEASWTVLGKILNEPVVENPLWRHDFEQPPLLQTANLLPRIILSSGSILIQHKKPACISFHCHTDDPIRAIYSMLSIGIQYRDPIEQFLGGKQDNDIKTIHETLLKYKSSLLERFNILPAAYKIQMINALERLCDLNAHDFVTKSRESFIFLDEEEENTEDGTKDTIHQNNSKKSAVSTTNKEKSLTNDVTKNERENFLNSNKLLTNNTYTPTEQLLASANSEQIFLAIFFRQYLGALTQYEDSRERCKNVTKPLPFHIVINGLAGSGKSYAVSIIEQMLTDFCISESAVRNRPRKRKGLLKMAHTGKAALNIHGWTIHTALGMRPDNSSTPNDATSFKIHSLKDGLGDFLLIIIDEISLVSHSLFQKINKRLNQIFNVSDKSSVYFGNIPILLFGDLAIWLNVNQ</sequence>
<evidence type="ECO:0000256" key="1">
    <source>
        <dbReference type="RuleBase" id="RU363044"/>
    </source>
</evidence>
<gene>
    <name evidence="4" type="ORF">TIS948_LOCUS13149</name>
</gene>
<proteinExistence type="inferred from homology"/>
<dbReference type="Pfam" id="PF05970">
    <property type="entry name" value="PIF1"/>
    <property type="match status" value="1"/>
</dbReference>
<comment type="similarity">
    <text evidence="1">Belongs to the helicase family.</text>
</comment>
<dbReference type="PANTHER" id="PTHR47642">
    <property type="entry name" value="ATP-DEPENDENT DNA HELICASE"/>
    <property type="match status" value="1"/>
</dbReference>
<organism evidence="4 5">
    <name type="scientific">Rotaria socialis</name>
    <dbReference type="NCBI Taxonomy" id="392032"/>
    <lineage>
        <taxon>Eukaryota</taxon>
        <taxon>Metazoa</taxon>
        <taxon>Spiralia</taxon>
        <taxon>Gnathifera</taxon>
        <taxon>Rotifera</taxon>
        <taxon>Eurotatoria</taxon>
        <taxon>Bdelloidea</taxon>
        <taxon>Philodinida</taxon>
        <taxon>Philodinidae</taxon>
        <taxon>Rotaria</taxon>
    </lineage>
</organism>
<evidence type="ECO:0000256" key="2">
    <source>
        <dbReference type="SAM" id="MobiDB-lite"/>
    </source>
</evidence>
<feature type="domain" description="DNA helicase Pif1-like DEAD-box helicase" evidence="3">
    <location>
        <begin position="433"/>
        <end position="580"/>
    </location>
</feature>
<dbReference type="Proteomes" id="UP000663825">
    <property type="component" value="Unassembled WGS sequence"/>
</dbReference>
<comment type="caution">
    <text evidence="4">The sequence shown here is derived from an EMBL/GenBank/DDBJ whole genome shotgun (WGS) entry which is preliminary data.</text>
</comment>
<dbReference type="EC" id="5.6.2.3" evidence="1"/>
<keyword evidence="1" id="KW-0067">ATP-binding</keyword>
<keyword evidence="1" id="KW-0227">DNA damage</keyword>
<dbReference type="EMBL" id="CAJNXB010002037">
    <property type="protein sequence ID" value="CAF3211387.1"/>
    <property type="molecule type" value="Genomic_DNA"/>
</dbReference>
<dbReference type="InterPro" id="IPR051055">
    <property type="entry name" value="PIF1_helicase"/>
</dbReference>
<dbReference type="SUPFAM" id="SSF52540">
    <property type="entry name" value="P-loop containing nucleoside triphosphate hydrolases"/>
    <property type="match status" value="1"/>
</dbReference>
<dbReference type="Gene3D" id="3.40.50.300">
    <property type="entry name" value="P-loop containing nucleotide triphosphate hydrolases"/>
    <property type="match status" value="1"/>
</dbReference>
<keyword evidence="1" id="KW-0547">Nucleotide-binding</keyword>
<protein>
    <recommendedName>
        <fullName evidence="1">ATP-dependent DNA helicase</fullName>
        <ecNumber evidence="1">5.6.2.3</ecNumber>
    </recommendedName>
</protein>
<dbReference type="GO" id="GO:0006281">
    <property type="term" value="P:DNA repair"/>
    <property type="evidence" value="ECO:0007669"/>
    <property type="project" value="UniProtKB-KW"/>
</dbReference>
<dbReference type="InterPro" id="IPR027417">
    <property type="entry name" value="P-loop_NTPase"/>
</dbReference>
<dbReference type="GO" id="GO:0043139">
    <property type="term" value="F:5'-3' DNA helicase activity"/>
    <property type="evidence" value="ECO:0007669"/>
    <property type="project" value="UniProtKB-EC"/>
</dbReference>
<keyword evidence="1" id="KW-0233">DNA recombination</keyword>